<dbReference type="KEGG" id="xac:XAC0886"/>
<dbReference type="AlphaFoldDB" id="A0AAI8ERG2"/>
<organism evidence="1 2">
    <name type="scientific">Xanthomonas axonopodis pv. citri (strain 306)</name>
    <dbReference type="NCBI Taxonomy" id="190486"/>
    <lineage>
        <taxon>Bacteria</taxon>
        <taxon>Pseudomonadati</taxon>
        <taxon>Pseudomonadota</taxon>
        <taxon>Gammaproteobacteria</taxon>
        <taxon>Lysobacterales</taxon>
        <taxon>Lysobacteraceae</taxon>
        <taxon>Xanthomonas</taxon>
    </lineage>
</organism>
<proteinExistence type="predicted"/>
<sequence length="264" mass="29267">MRRIGSQAAQQRDGILQVTCGGLPMQPIELKDAAAFGSEFLRLTLLQGFQSLTKRDLELLIFVLLERDGAISRNSSNAAVALQLRVTSAKVKALRRDGYARWRSLVPEEGDAAMQRIVANVLTEDNLRSGAKHVSERSRKEGFLAVRIEHPDDAQQFEQAILDVGALPVYERNREVVAVRFDTLLKIAERWGYLQPDPQATVRALQKLTPTAEEVSDLLKKDIAQLRWDDVRRALNSLGAKAVTSTAEGGLKGLLKIVFPFIPG</sequence>
<dbReference type="EMBL" id="AE008923">
    <property type="protein sequence ID" value="AAM35774.1"/>
    <property type="molecule type" value="Genomic_DNA"/>
</dbReference>
<gene>
    <name evidence="1" type="ordered locus">XAC0886</name>
</gene>
<accession>A0AAI8ERG2</accession>
<evidence type="ECO:0000313" key="2">
    <source>
        <dbReference type="Proteomes" id="UP000000576"/>
    </source>
</evidence>
<reference evidence="1 2" key="1">
    <citation type="journal article" date="2002" name="Nature">
        <title>Comparison of the genomes of two Xanthomonas pathogens with differing host specificities.</title>
        <authorList>
            <person name="da Silva A.C."/>
            <person name="Ferro J.A."/>
            <person name="Reinach F.C."/>
            <person name="Farah C.S."/>
            <person name="Furlan L.R."/>
            <person name="Quaggio R.B."/>
            <person name="Monteiro-Vitorello C.B."/>
            <person name="Van Sluys M.A."/>
            <person name="Almeida N.F."/>
            <person name="Alves L.M."/>
            <person name="do Amaral A.M."/>
            <person name="Bertolini M.C."/>
            <person name="Camargo L.E."/>
            <person name="Camarotte G."/>
            <person name="Cannavan F."/>
            <person name="Cardozo J."/>
            <person name="Chambergo F."/>
            <person name="Ciapina L.P."/>
            <person name="Cicarelli R.M."/>
            <person name="Coutinho L.L."/>
            <person name="Cursino-Santos J.R."/>
            <person name="El-Dorry H."/>
            <person name="Faria J.B."/>
            <person name="Ferreira A.J."/>
            <person name="Ferreira R.C."/>
            <person name="Ferro M.I."/>
            <person name="Formighieri E.F."/>
            <person name="Franco M.C."/>
            <person name="Greggio C.C."/>
            <person name="Gruber A."/>
            <person name="Katsuyama A.M."/>
            <person name="Kishi L.T."/>
            <person name="Leite R.P."/>
            <person name="Lemos E.G."/>
            <person name="Lemos M.V."/>
            <person name="Locali E.C."/>
            <person name="Machado M.A."/>
            <person name="Madeira A.M."/>
            <person name="Martinez-Rossi N.M."/>
            <person name="Martins E.C."/>
            <person name="Meidanis J."/>
            <person name="Menck C.F."/>
            <person name="Miyaki C.Y."/>
            <person name="Moon D.H."/>
            <person name="Moreira L.M."/>
            <person name="Novo M.T."/>
            <person name="Okura V.K."/>
            <person name="Oliveira M.C."/>
            <person name="Oliveira V.R."/>
            <person name="Pereira H.A."/>
            <person name="Rossi A."/>
            <person name="Sena J.A."/>
            <person name="Silva C."/>
            <person name="de Souza R.F."/>
            <person name="Spinola L.A."/>
            <person name="Takita M.A."/>
            <person name="Tamura R.E."/>
            <person name="Teixeira E.C."/>
            <person name="Tezza R.I."/>
            <person name="Trindade dos Santos M."/>
            <person name="Truffi D."/>
            <person name="Tsai S.M."/>
            <person name="White F.F."/>
            <person name="Setubal J.C."/>
            <person name="Kitajima J.P."/>
        </authorList>
    </citation>
    <scope>NUCLEOTIDE SEQUENCE [LARGE SCALE GENOMIC DNA]</scope>
    <source>
        <strain evidence="1 2">306</strain>
    </source>
</reference>
<protein>
    <submittedName>
        <fullName evidence="1">Uncharacterized protein</fullName>
    </submittedName>
</protein>
<dbReference type="Proteomes" id="UP000000576">
    <property type="component" value="Chromosome"/>
</dbReference>
<evidence type="ECO:0000313" key="1">
    <source>
        <dbReference type="EMBL" id="AAM35774.1"/>
    </source>
</evidence>
<name>A0AAI8ERG2_XANAC</name>